<dbReference type="AlphaFoldDB" id="A0A818TKN5"/>
<keyword evidence="1" id="KW-1133">Transmembrane helix</keyword>
<gene>
    <name evidence="3" type="ORF">GRG538_LOCUS27252</name>
</gene>
<dbReference type="InterPro" id="IPR001623">
    <property type="entry name" value="DnaJ_domain"/>
</dbReference>
<dbReference type="InterPro" id="IPR036869">
    <property type="entry name" value="J_dom_sf"/>
</dbReference>
<dbReference type="EMBL" id="CAJNYT010004730">
    <property type="protein sequence ID" value="CAF3684511.1"/>
    <property type="molecule type" value="Genomic_DNA"/>
</dbReference>
<feature type="transmembrane region" description="Helical" evidence="1">
    <location>
        <begin position="140"/>
        <end position="158"/>
    </location>
</feature>
<keyword evidence="1" id="KW-0812">Transmembrane</keyword>
<dbReference type="PROSITE" id="PS50076">
    <property type="entry name" value="DNAJ_2"/>
    <property type="match status" value="1"/>
</dbReference>
<accession>A0A818TKN5</accession>
<evidence type="ECO:0000313" key="4">
    <source>
        <dbReference type="Proteomes" id="UP000663872"/>
    </source>
</evidence>
<feature type="domain" description="J" evidence="2">
    <location>
        <begin position="186"/>
        <end position="243"/>
    </location>
</feature>
<dbReference type="Proteomes" id="UP000663872">
    <property type="component" value="Unassembled WGS sequence"/>
</dbReference>
<dbReference type="CDD" id="cd06257">
    <property type="entry name" value="DnaJ"/>
    <property type="match status" value="1"/>
</dbReference>
<proteinExistence type="predicted"/>
<name>A0A818TKN5_9BILA</name>
<organism evidence="3 4">
    <name type="scientific">Rotaria socialis</name>
    <dbReference type="NCBI Taxonomy" id="392032"/>
    <lineage>
        <taxon>Eukaryota</taxon>
        <taxon>Metazoa</taxon>
        <taxon>Spiralia</taxon>
        <taxon>Gnathifera</taxon>
        <taxon>Rotifera</taxon>
        <taxon>Eurotatoria</taxon>
        <taxon>Bdelloidea</taxon>
        <taxon>Philodinida</taxon>
        <taxon>Philodinidae</taxon>
        <taxon>Rotaria</taxon>
    </lineage>
</organism>
<evidence type="ECO:0000256" key="1">
    <source>
        <dbReference type="SAM" id="Phobius"/>
    </source>
</evidence>
<evidence type="ECO:0000313" key="3">
    <source>
        <dbReference type="EMBL" id="CAF3684511.1"/>
    </source>
</evidence>
<reference evidence="3" key="1">
    <citation type="submission" date="2021-02" db="EMBL/GenBank/DDBJ databases">
        <authorList>
            <person name="Nowell W R."/>
        </authorList>
    </citation>
    <scope>NUCLEOTIDE SEQUENCE</scope>
</reference>
<evidence type="ECO:0000259" key="2">
    <source>
        <dbReference type="PROSITE" id="PS50076"/>
    </source>
</evidence>
<feature type="transmembrane region" description="Helical" evidence="1">
    <location>
        <begin position="110"/>
        <end position="134"/>
    </location>
</feature>
<sequence length="369" mass="41058">MFCNTSIASSKLQLFYKTSNYGGTFELPKNIFQSLSGSISVNCAKRISPRIYNLLNGSIQFYIVSILSRAVSYEIQYTDFSIAGVIFSVQLWHGEITTPQFLKSISTAAVVIECGFTAAASFFFATCAVLLSIAGGPATILVLLGTAAGGLICGGAAYRVCRYLTERFFPDGEKEELNAQRKLYCQALEVLACSPDSSMRNIQRAYYRKAQVTHSDKCDNKEVAAEEFKKIVTAYEIAKSYHEVLEDACKTLNIPRNFTIGDLKICNKNMVGIDLALPTPSPESGQQFPSEEIYFIKNTEIPLRTTRVVRQVMSCFTSNWAYNCKDESLGLLHDPQTSKLDVNQSASVQIWLTSPLHRVHENDTVILEW</sequence>
<dbReference type="SUPFAM" id="SSF46565">
    <property type="entry name" value="Chaperone J-domain"/>
    <property type="match status" value="1"/>
</dbReference>
<dbReference type="SMART" id="SM00271">
    <property type="entry name" value="DnaJ"/>
    <property type="match status" value="1"/>
</dbReference>
<dbReference type="Pfam" id="PF00226">
    <property type="entry name" value="DnaJ"/>
    <property type="match status" value="1"/>
</dbReference>
<dbReference type="Gene3D" id="1.10.287.110">
    <property type="entry name" value="DnaJ domain"/>
    <property type="match status" value="1"/>
</dbReference>
<keyword evidence="1" id="KW-0472">Membrane</keyword>
<protein>
    <recommendedName>
        <fullName evidence="2">J domain-containing protein</fullName>
    </recommendedName>
</protein>
<comment type="caution">
    <text evidence="3">The sequence shown here is derived from an EMBL/GenBank/DDBJ whole genome shotgun (WGS) entry which is preliminary data.</text>
</comment>